<feature type="compositionally biased region" description="Pro residues" evidence="1">
    <location>
        <begin position="1477"/>
        <end position="1495"/>
    </location>
</feature>
<feature type="region of interest" description="Disordered" evidence="1">
    <location>
        <begin position="372"/>
        <end position="412"/>
    </location>
</feature>
<feature type="compositionally biased region" description="Low complexity" evidence="1">
    <location>
        <begin position="1159"/>
        <end position="1169"/>
    </location>
</feature>
<dbReference type="OrthoDB" id="10652886at2759"/>
<feature type="region of interest" description="Disordered" evidence="1">
    <location>
        <begin position="1146"/>
        <end position="1210"/>
    </location>
</feature>
<feature type="region of interest" description="Disordered" evidence="1">
    <location>
        <begin position="1424"/>
        <end position="1495"/>
    </location>
</feature>
<feature type="compositionally biased region" description="Low complexity" evidence="1">
    <location>
        <begin position="1430"/>
        <end position="1455"/>
    </location>
</feature>
<dbReference type="Proteomes" id="UP000613740">
    <property type="component" value="Unassembled WGS sequence"/>
</dbReference>
<proteinExistence type="predicted"/>
<feature type="compositionally biased region" description="Gly residues" evidence="1">
    <location>
        <begin position="1170"/>
        <end position="1179"/>
    </location>
</feature>
<feature type="region of interest" description="Disordered" evidence="1">
    <location>
        <begin position="868"/>
        <end position="905"/>
    </location>
</feature>
<feature type="region of interest" description="Disordered" evidence="1">
    <location>
        <begin position="713"/>
        <end position="742"/>
    </location>
</feature>
<accession>A0A836BB47</accession>
<evidence type="ECO:0000313" key="4">
    <source>
        <dbReference type="Proteomes" id="UP000613740"/>
    </source>
</evidence>
<reference evidence="3" key="1">
    <citation type="journal article" date="2020" name="bioRxiv">
        <title>Comparative genomics of Chlamydomonas.</title>
        <authorList>
            <person name="Craig R.J."/>
            <person name="Hasan A.R."/>
            <person name="Ness R.W."/>
            <person name="Keightley P.D."/>
        </authorList>
    </citation>
    <scope>NUCLEOTIDE SEQUENCE</scope>
    <source>
        <strain evidence="3">CCAP 11/173</strain>
    </source>
</reference>
<comment type="caution">
    <text evidence="3">The sequence shown here is derived from an EMBL/GenBank/DDBJ whole genome shotgun (WGS) entry which is preliminary data.</text>
</comment>
<feature type="compositionally biased region" description="Pro residues" evidence="1">
    <location>
        <begin position="1046"/>
        <end position="1056"/>
    </location>
</feature>
<name>A0A836BB47_9CHLO</name>
<feature type="region of interest" description="Disordered" evidence="1">
    <location>
        <begin position="578"/>
        <end position="673"/>
    </location>
</feature>
<evidence type="ECO:0000256" key="2">
    <source>
        <dbReference type="SAM" id="SignalP"/>
    </source>
</evidence>
<evidence type="ECO:0000313" key="3">
    <source>
        <dbReference type="EMBL" id="KAG2452589.1"/>
    </source>
</evidence>
<feature type="compositionally biased region" description="Low complexity" evidence="1">
    <location>
        <begin position="578"/>
        <end position="605"/>
    </location>
</feature>
<keyword evidence="4" id="KW-1185">Reference proteome</keyword>
<dbReference type="EMBL" id="JAEHOD010000005">
    <property type="protein sequence ID" value="KAG2452589.1"/>
    <property type="molecule type" value="Genomic_DNA"/>
</dbReference>
<feature type="region of interest" description="Disordered" evidence="1">
    <location>
        <begin position="964"/>
        <end position="1112"/>
    </location>
</feature>
<feature type="compositionally biased region" description="Pro residues" evidence="1">
    <location>
        <begin position="997"/>
        <end position="1006"/>
    </location>
</feature>
<gene>
    <name evidence="3" type="ORF">HYH02_002826</name>
</gene>
<feature type="signal peptide" evidence="2">
    <location>
        <begin position="1"/>
        <end position="19"/>
    </location>
</feature>
<feature type="compositionally biased region" description="Low complexity" evidence="1">
    <location>
        <begin position="1007"/>
        <end position="1030"/>
    </location>
</feature>
<feature type="compositionally biased region" description="Basic residues" evidence="1">
    <location>
        <begin position="372"/>
        <end position="383"/>
    </location>
</feature>
<protein>
    <submittedName>
        <fullName evidence="3">Uncharacterized protein</fullName>
    </submittedName>
</protein>
<feature type="compositionally biased region" description="Polar residues" evidence="1">
    <location>
        <begin position="726"/>
        <end position="738"/>
    </location>
</feature>
<sequence length="1495" mass="149212">MSLLLVQLLLELHGSCVLAQADGSAGSRGAVLFIEEPCVTFRSDHEVPIVADDGSSFGYATIHSDGGALLVSVDTPKAAPFPSEHHNLRAHFTRAFPRHCAMAAIGLNGSAPLEPTDVGNRYIARLAVPRGLFPCGPERGEPFFAVFFMALEVDLQPAIGAAVTTQTAGDWLGLVPPGVSCPFVTVSGACNPSACRRQQQAHTEAGGQPQLSQVQLLAPPGADAHHKRGQHHLSPSIVHLAPRAPPVPTGAGTTAVAAAGTNKQPKHGEAPAVDKLVTDAGDWHRGSGSRKSLSVGAQVWRAVASLAGALASRAGGMLLGVAGRAHGLLVAQCMYRLSPRTCARLEQAGAAAPGMAAAAALLTVALVSGLVRRQRQRQQRARRRSDGGGRSGRQAGKATSPPGPGTPGSRQLRRHLTAWPPRSAAAAVAASARGRSVPGAAAGAEAAYGASFGGSFAGAGASRPCGRSVSVSGAGAGFGWHPTSPTDMWPLAATGDSITASGIGAGALTADGTAPARAFSACYPLLASPLTEDGAVVDITCRLFTRPSGAAAVAAASRSKAASVSSLSSCSSAASAVTSTTGSTGVGKAVHGGAARGLRGSSESGLGHGPSAAELNVSPTAAKAPGGAGRAATSSADGASPRKRRVTFSGCSGGVEAGADLPYHPKPRPSKARSLLMSPNAAAAAPAPQPSARLQPDTPAAATYTSMLGAPAGPVLEVKPSPRPARNTQISLPGQANLHTPIVRPAPDVASTAARALKWDSSTNNTSARVTGYATVTLATPAPPLARASYSGAPSSEPMRLSSSGVAAASSFGGRRGRSVSLKALSVPVPVEADGHVMDAEAAAGADVAPAATASAALPPPPPPTFLRWSAGPTTSQTGPARGCASDAGSREQQPQQPVVACRPQSAHPRSATLAHGTESACVVVAEAVAYHDRLAAASAAAVAAPHDRRRSFGSGFCSGGLPAPPQLLHSAPPSRDVTVPQPRDHSGHVVAGQAFPPLPPLPPPSGFSSRRSVSLTSSLLGPNAAAAAPPALPSPPMGLQRSPSVPLPPPPPPSPLVRVLSQEAQRQAPAPELVPPPASSPRLRPSDSTSSENLTCRRAESQGSGLARPSCLPDDCDDMVRSLSCGSACYPSALPSPVPSIVGKPDCGVQGVRPQSMGSPAGSDDASCGGSGGAGTSGSSGTASPESDSPVCGRRHSSDPPAGIDAQASDAAAWDVLATVEAGAASQPQLAPSQPAVTAAVKPLPSVRLGPSAAVLDPPAGSPRAVRRSVSHTGGFAAASSAGPVVTTQTVAQAAAAQVATPAVAGRLQSAFQAAAANIGTVGHQVPVLRARDPTAASSAPQGSAGPCCAPAPVRMLEPHSRPSRFAAADTVSASSFGGGVAAASPSFRIQLKPCVLSGAGSGADTVATPVLRGARRWSLNGLSGGLLAQPQRPQDAAQQAQQTQQRPPAATRAETSGTVQMPGPPAATLKAALSLPPPPLLPPLPRPVPRQRP</sequence>
<keyword evidence="2" id="KW-0732">Signal</keyword>
<organism evidence="3 4">
    <name type="scientific">Chlamydomonas schloesseri</name>
    <dbReference type="NCBI Taxonomy" id="2026947"/>
    <lineage>
        <taxon>Eukaryota</taxon>
        <taxon>Viridiplantae</taxon>
        <taxon>Chlorophyta</taxon>
        <taxon>core chlorophytes</taxon>
        <taxon>Chlorophyceae</taxon>
        <taxon>CS clade</taxon>
        <taxon>Chlamydomonadales</taxon>
        <taxon>Chlamydomonadaceae</taxon>
        <taxon>Chlamydomonas</taxon>
    </lineage>
</organism>
<feature type="chain" id="PRO_5032471739" evidence="2">
    <location>
        <begin position="20"/>
        <end position="1495"/>
    </location>
</feature>
<feature type="compositionally biased region" description="Low complexity" evidence="1">
    <location>
        <begin position="1180"/>
        <end position="1191"/>
    </location>
</feature>
<evidence type="ECO:0000256" key="1">
    <source>
        <dbReference type="SAM" id="MobiDB-lite"/>
    </source>
</evidence>